<gene>
    <name evidence="1" type="ORF">GCM10023093_15810</name>
</gene>
<reference evidence="2" key="1">
    <citation type="journal article" date="2019" name="Int. J. Syst. Evol. Microbiol.">
        <title>The Global Catalogue of Microorganisms (GCM) 10K type strain sequencing project: providing services to taxonomists for standard genome sequencing and annotation.</title>
        <authorList>
            <consortium name="The Broad Institute Genomics Platform"/>
            <consortium name="The Broad Institute Genome Sequencing Center for Infectious Disease"/>
            <person name="Wu L."/>
            <person name="Ma J."/>
        </authorList>
    </citation>
    <scope>NUCLEOTIDE SEQUENCE [LARGE SCALE GENOMIC DNA]</scope>
    <source>
        <strain evidence="2">JCM 32105</strain>
    </source>
</reference>
<evidence type="ECO:0000313" key="2">
    <source>
        <dbReference type="Proteomes" id="UP001500067"/>
    </source>
</evidence>
<sequence>MKKYLAGVLTLMVCSSFISFRLTDDGNGRQELRLYPIAADGATYVLREYQQLHHKVRQEADGTSYGIVDEYLVRETAIVHAERKRMTQLYVQKSDSVLEETHYYGSRVSEVRKGKGPFATTTLYLNDSLRMETTYYSNGLLNRCKVMNSRRQKWEEIMEWDPQNQTCWTGVEQNVPVYDTDIIYTENEETLRIKVTDTRQRTGLWKKYDRQGTVTDSMMYDERRSR</sequence>
<accession>A0ABP8NEY8</accession>
<proteinExistence type="predicted"/>
<dbReference type="RefSeq" id="WP_345081199.1">
    <property type="nucleotide sequence ID" value="NZ_BAABFA010000010.1"/>
</dbReference>
<keyword evidence="2" id="KW-1185">Reference proteome</keyword>
<protein>
    <recommendedName>
        <fullName evidence="3">YD repeat-containing protein</fullName>
    </recommendedName>
</protein>
<evidence type="ECO:0008006" key="3">
    <source>
        <dbReference type="Google" id="ProtNLM"/>
    </source>
</evidence>
<organism evidence="1 2">
    <name type="scientific">Nemorincola caseinilytica</name>
    <dbReference type="NCBI Taxonomy" id="2054315"/>
    <lineage>
        <taxon>Bacteria</taxon>
        <taxon>Pseudomonadati</taxon>
        <taxon>Bacteroidota</taxon>
        <taxon>Chitinophagia</taxon>
        <taxon>Chitinophagales</taxon>
        <taxon>Chitinophagaceae</taxon>
        <taxon>Nemorincola</taxon>
    </lineage>
</organism>
<dbReference type="EMBL" id="BAABFA010000010">
    <property type="protein sequence ID" value="GAA4464777.1"/>
    <property type="molecule type" value="Genomic_DNA"/>
</dbReference>
<name>A0ABP8NEY8_9BACT</name>
<evidence type="ECO:0000313" key="1">
    <source>
        <dbReference type="EMBL" id="GAA4464777.1"/>
    </source>
</evidence>
<dbReference type="Proteomes" id="UP001500067">
    <property type="component" value="Unassembled WGS sequence"/>
</dbReference>
<comment type="caution">
    <text evidence="1">The sequence shown here is derived from an EMBL/GenBank/DDBJ whole genome shotgun (WGS) entry which is preliminary data.</text>
</comment>